<keyword evidence="3" id="KW-1185">Reference proteome</keyword>
<keyword evidence="2" id="KW-0808">Transferase</keyword>
<protein>
    <submittedName>
        <fullName evidence="2">Dimethylsulfonioproprionate demethylase DmdA</fullName>
        <ecNumber evidence="2">2.1.1.269</ecNumber>
    </submittedName>
</protein>
<dbReference type="KEGG" id="acij:JS278_00224"/>
<evidence type="ECO:0000313" key="2">
    <source>
        <dbReference type="EMBL" id="AXE37421.1"/>
    </source>
</evidence>
<organism evidence="2 3">
    <name type="scientific">Acidipropionibacterium virtanenii</name>
    <dbReference type="NCBI Taxonomy" id="2057246"/>
    <lineage>
        <taxon>Bacteria</taxon>
        <taxon>Bacillati</taxon>
        <taxon>Actinomycetota</taxon>
        <taxon>Actinomycetes</taxon>
        <taxon>Propionibacteriales</taxon>
        <taxon>Propionibacteriaceae</taxon>
        <taxon>Acidipropionibacterium</taxon>
    </lineage>
</organism>
<dbReference type="PIRSF" id="PIRSF006487">
    <property type="entry name" value="GcvT"/>
    <property type="match status" value="1"/>
</dbReference>
<dbReference type="AlphaFoldDB" id="A0A344UQ73"/>
<feature type="domain" description="GCVT N-terminal" evidence="1">
    <location>
        <begin position="4"/>
        <end position="226"/>
    </location>
</feature>
<dbReference type="EMBL" id="CP025198">
    <property type="protein sequence ID" value="AXE37421.1"/>
    <property type="molecule type" value="Genomic_DNA"/>
</dbReference>
<evidence type="ECO:0000313" key="3">
    <source>
        <dbReference type="Proteomes" id="UP000251995"/>
    </source>
</evidence>
<accession>A0A344UQ73</accession>
<dbReference type="GO" id="GO:0008168">
    <property type="term" value="F:methyltransferase activity"/>
    <property type="evidence" value="ECO:0007669"/>
    <property type="project" value="UniProtKB-KW"/>
</dbReference>
<sequence>MLSIEDSYDAIRSTVGVIDVPGRTVIAISGPGRSEAVRRLLAVSTEFAAIDTCTDSLLLDESGRVAGFATALIGAGTTHLVVDAEPAWAEVLERTVAGLDTTAVSDPDLHALHIEGPRSWEVVGEYTVGTPVEDILLGETLSGRCGDEPVLIARTGSTAEYGYLVLFSGPEVRDRLEADARKLGGGLIDPGVLARIHAETNFPVLPQQIEDATVLETGIAWFASLDRDDEFVGDAIREVPAPHRRIVAARLDGEPPQLHAEVRDAGSTIGRVQVVAPRAGRPDSLVLLLLDDPFGVPGIDLEIEGRTARTLARPAISPRSWSEIIGG</sequence>
<dbReference type="SUPFAM" id="SSF103025">
    <property type="entry name" value="Folate-binding domain"/>
    <property type="match status" value="1"/>
</dbReference>
<proteinExistence type="predicted"/>
<keyword evidence="2" id="KW-0489">Methyltransferase</keyword>
<dbReference type="InterPro" id="IPR027266">
    <property type="entry name" value="TrmE/GcvT-like"/>
</dbReference>
<dbReference type="GO" id="GO:0032259">
    <property type="term" value="P:methylation"/>
    <property type="evidence" value="ECO:0007669"/>
    <property type="project" value="UniProtKB-KW"/>
</dbReference>
<gene>
    <name evidence="2" type="primary">dmdA</name>
    <name evidence="2" type="ORF">JS278_00224</name>
</gene>
<dbReference type="Gene3D" id="3.30.1360.120">
    <property type="entry name" value="Probable tRNA modification gtpase trme, domain 1"/>
    <property type="match status" value="1"/>
</dbReference>
<dbReference type="Pfam" id="PF01571">
    <property type="entry name" value="GCV_T"/>
    <property type="match status" value="1"/>
</dbReference>
<name>A0A344UQ73_9ACTN</name>
<dbReference type="RefSeq" id="WP_114043579.1">
    <property type="nucleotide sequence ID" value="NZ_CP025198.1"/>
</dbReference>
<dbReference type="OrthoDB" id="2055370at2"/>
<dbReference type="InterPro" id="IPR006222">
    <property type="entry name" value="GCVT_N"/>
</dbReference>
<dbReference type="Proteomes" id="UP000251995">
    <property type="component" value="Chromosome"/>
</dbReference>
<dbReference type="EC" id="2.1.1.269" evidence="2"/>
<evidence type="ECO:0000259" key="1">
    <source>
        <dbReference type="Pfam" id="PF01571"/>
    </source>
</evidence>
<reference evidence="2 3" key="1">
    <citation type="submission" date="2017-12" db="EMBL/GenBank/DDBJ databases">
        <title>The whole genome sequence of the Acidipropionibacterium virtanenii sp. nov. type strain JS278.</title>
        <authorList>
            <person name="Laine P."/>
            <person name="Deptula P."/>
            <person name="Varmanen P."/>
            <person name="Auvinen P."/>
        </authorList>
    </citation>
    <scope>NUCLEOTIDE SEQUENCE [LARGE SCALE GENOMIC DNA]</scope>
    <source>
        <strain evidence="2 3">JS278</strain>
    </source>
</reference>